<reference evidence="3 4" key="1">
    <citation type="submission" date="2024-04" db="EMBL/GenBank/DDBJ databases">
        <title>Tritrichomonas musculus Genome.</title>
        <authorList>
            <person name="Alves-Ferreira E."/>
            <person name="Grigg M."/>
            <person name="Lorenzi H."/>
            <person name="Galac M."/>
        </authorList>
    </citation>
    <scope>NUCLEOTIDE SEQUENCE [LARGE SCALE GENOMIC DNA]</scope>
    <source>
        <strain evidence="3 4">EAF2021</strain>
    </source>
</reference>
<keyword evidence="2" id="KW-0812">Transmembrane</keyword>
<dbReference type="EMBL" id="JAPFFF010000009">
    <property type="protein sequence ID" value="KAK8881960.1"/>
    <property type="molecule type" value="Genomic_DNA"/>
</dbReference>
<feature type="compositionally biased region" description="Polar residues" evidence="1">
    <location>
        <begin position="9"/>
        <end position="19"/>
    </location>
</feature>
<evidence type="ECO:0000313" key="4">
    <source>
        <dbReference type="Proteomes" id="UP001470230"/>
    </source>
</evidence>
<name>A0ABR2JVS5_9EUKA</name>
<feature type="transmembrane region" description="Helical" evidence="2">
    <location>
        <begin position="60"/>
        <end position="80"/>
    </location>
</feature>
<protein>
    <recommendedName>
        <fullName evidence="5">Transmembrane protein</fullName>
    </recommendedName>
</protein>
<proteinExistence type="predicted"/>
<accession>A0ABR2JVS5</accession>
<comment type="caution">
    <text evidence="3">The sequence shown here is derived from an EMBL/GenBank/DDBJ whole genome shotgun (WGS) entry which is preliminary data.</text>
</comment>
<sequence length="105" mass="12560">MKNKDPILHQSNDFQQPQAEETNNENDKEYDDDYYDKTDRDEEEMQEINFFLNNRSFCKIYDVILLLTLISIITFVWVYICKLPIPEIIKVLFGLDDTQYPTPSQ</sequence>
<dbReference type="Proteomes" id="UP001470230">
    <property type="component" value="Unassembled WGS sequence"/>
</dbReference>
<keyword evidence="2" id="KW-0472">Membrane</keyword>
<keyword evidence="4" id="KW-1185">Reference proteome</keyword>
<feature type="compositionally biased region" description="Acidic residues" evidence="1">
    <location>
        <begin position="22"/>
        <end position="34"/>
    </location>
</feature>
<organism evidence="3 4">
    <name type="scientific">Tritrichomonas musculus</name>
    <dbReference type="NCBI Taxonomy" id="1915356"/>
    <lineage>
        <taxon>Eukaryota</taxon>
        <taxon>Metamonada</taxon>
        <taxon>Parabasalia</taxon>
        <taxon>Tritrichomonadida</taxon>
        <taxon>Tritrichomonadidae</taxon>
        <taxon>Tritrichomonas</taxon>
    </lineage>
</organism>
<evidence type="ECO:0008006" key="5">
    <source>
        <dbReference type="Google" id="ProtNLM"/>
    </source>
</evidence>
<gene>
    <name evidence="3" type="ORF">M9Y10_044598</name>
</gene>
<keyword evidence="2" id="KW-1133">Transmembrane helix</keyword>
<evidence type="ECO:0000313" key="3">
    <source>
        <dbReference type="EMBL" id="KAK8881960.1"/>
    </source>
</evidence>
<feature type="region of interest" description="Disordered" evidence="1">
    <location>
        <begin position="1"/>
        <end position="38"/>
    </location>
</feature>
<evidence type="ECO:0000256" key="2">
    <source>
        <dbReference type="SAM" id="Phobius"/>
    </source>
</evidence>
<evidence type="ECO:0000256" key="1">
    <source>
        <dbReference type="SAM" id="MobiDB-lite"/>
    </source>
</evidence>